<dbReference type="Proteomes" id="UP000451386">
    <property type="component" value="Unassembled WGS sequence"/>
</dbReference>
<gene>
    <name evidence="2" type="ORF">GBA83_05775</name>
</gene>
<evidence type="ECO:0000313" key="3">
    <source>
        <dbReference type="Proteomes" id="UP000451386"/>
    </source>
</evidence>
<feature type="transmembrane region" description="Helical" evidence="1">
    <location>
        <begin position="69"/>
        <end position="86"/>
    </location>
</feature>
<protein>
    <submittedName>
        <fullName evidence="2">Uncharacterized protein</fullName>
    </submittedName>
</protein>
<keyword evidence="1" id="KW-0812">Transmembrane</keyword>
<organism evidence="2 3">
    <name type="scientific">Bifidobacterium bifidum</name>
    <dbReference type="NCBI Taxonomy" id="1681"/>
    <lineage>
        <taxon>Bacteria</taxon>
        <taxon>Bacillati</taxon>
        <taxon>Actinomycetota</taxon>
        <taxon>Actinomycetes</taxon>
        <taxon>Bifidobacteriales</taxon>
        <taxon>Bifidobacteriaceae</taxon>
        <taxon>Bifidobacterium</taxon>
    </lineage>
</organism>
<proteinExistence type="predicted"/>
<dbReference type="RefSeq" id="WP_134994227.1">
    <property type="nucleotide sequence ID" value="NZ_JAQKIX010000003.1"/>
</dbReference>
<feature type="transmembrane region" description="Helical" evidence="1">
    <location>
        <begin position="36"/>
        <end position="57"/>
    </location>
</feature>
<reference evidence="2 3" key="1">
    <citation type="journal article" date="2019" name="Nat. Med.">
        <title>A library of human gut bacterial isolates paired with longitudinal multiomics data enables mechanistic microbiome research.</title>
        <authorList>
            <person name="Poyet M."/>
            <person name="Groussin M."/>
            <person name="Gibbons S.M."/>
            <person name="Avila-Pacheco J."/>
            <person name="Jiang X."/>
            <person name="Kearney S.M."/>
            <person name="Perrotta A.R."/>
            <person name="Berdy B."/>
            <person name="Zhao S."/>
            <person name="Lieberman T.D."/>
            <person name="Swanson P.K."/>
            <person name="Smith M."/>
            <person name="Roesemann S."/>
            <person name="Alexander J.E."/>
            <person name="Rich S.A."/>
            <person name="Livny J."/>
            <person name="Vlamakis H."/>
            <person name="Clish C."/>
            <person name="Bullock K."/>
            <person name="Deik A."/>
            <person name="Scott J."/>
            <person name="Pierce K.A."/>
            <person name="Xavier R.J."/>
            <person name="Alm E.J."/>
        </authorList>
    </citation>
    <scope>NUCLEOTIDE SEQUENCE [LARGE SCALE GENOMIC DNA]</scope>
    <source>
        <strain evidence="2 3">BIOML-A13</strain>
    </source>
</reference>
<keyword evidence="1" id="KW-0472">Membrane</keyword>
<comment type="caution">
    <text evidence="2">The sequence shown here is derived from an EMBL/GenBank/DDBJ whole genome shotgun (WGS) entry which is preliminary data.</text>
</comment>
<dbReference type="EMBL" id="WDOP01000004">
    <property type="protein sequence ID" value="KAB7486524.1"/>
    <property type="molecule type" value="Genomic_DNA"/>
</dbReference>
<accession>A0A7J5TN30</accession>
<dbReference type="AlphaFoldDB" id="A0A7J5TN30"/>
<name>A0A7J5TN30_BIFBI</name>
<sequence>MTTKTGRTIMDVCVLLDGIMLTYTGLASIPKARSQLAIGVGFAMIITGTTCLFVSVLTLMTDGVAATTHWWQAIATAAIAWLLSRYTSRSQTHSARAQPVLETFQAKLTIHWKAFSKSPAQYGGKRFPLARR</sequence>
<evidence type="ECO:0000313" key="2">
    <source>
        <dbReference type="EMBL" id="KAB7486524.1"/>
    </source>
</evidence>
<keyword evidence="1" id="KW-1133">Transmembrane helix</keyword>
<evidence type="ECO:0000256" key="1">
    <source>
        <dbReference type="SAM" id="Phobius"/>
    </source>
</evidence>